<evidence type="ECO:0000313" key="3">
    <source>
        <dbReference type="EMBL" id="ADP78676.1"/>
    </source>
</evidence>
<evidence type="ECO:0000256" key="1">
    <source>
        <dbReference type="PROSITE-ProRule" id="PRU01076"/>
    </source>
</evidence>
<dbReference type="STRING" id="298654.FraEuI1c_0598"/>
<dbReference type="InterPro" id="IPR007159">
    <property type="entry name" value="SpoVT-AbrB_dom"/>
</dbReference>
<evidence type="ECO:0000259" key="2">
    <source>
        <dbReference type="PROSITE" id="PS51740"/>
    </source>
</evidence>
<dbReference type="EMBL" id="CP002299">
    <property type="protein sequence ID" value="ADP78676.1"/>
    <property type="molecule type" value="Genomic_DNA"/>
</dbReference>
<organism evidence="3 4">
    <name type="scientific">Pseudofrankia inefficax (strain DSM 45817 / CECT 9037 / DDB 130130 / EuI1c)</name>
    <name type="common">Frankia inefficax</name>
    <dbReference type="NCBI Taxonomy" id="298654"/>
    <lineage>
        <taxon>Bacteria</taxon>
        <taxon>Bacillati</taxon>
        <taxon>Actinomycetota</taxon>
        <taxon>Actinomycetes</taxon>
        <taxon>Frankiales</taxon>
        <taxon>Frankiaceae</taxon>
        <taxon>Pseudofrankia</taxon>
    </lineage>
</organism>
<protein>
    <recommendedName>
        <fullName evidence="2">SpoVT-AbrB domain-containing protein</fullName>
    </recommendedName>
</protein>
<keyword evidence="1" id="KW-0238">DNA-binding</keyword>
<feature type="domain" description="SpoVT-AbrB" evidence="2">
    <location>
        <begin position="14"/>
        <end position="59"/>
    </location>
</feature>
<name>E3JCI0_PSEI1</name>
<dbReference type="Gene3D" id="2.10.260.10">
    <property type="match status" value="1"/>
</dbReference>
<dbReference type="KEGG" id="fri:FraEuI1c_0598"/>
<dbReference type="PROSITE" id="PS51740">
    <property type="entry name" value="SPOVT_ABRB"/>
    <property type="match status" value="1"/>
</dbReference>
<dbReference type="InterPro" id="IPR037914">
    <property type="entry name" value="SpoVT-AbrB_sf"/>
</dbReference>
<gene>
    <name evidence="3" type="ordered locus">FraEuI1c_0598</name>
</gene>
<keyword evidence="4" id="KW-1185">Reference proteome</keyword>
<dbReference type="GO" id="GO:0003677">
    <property type="term" value="F:DNA binding"/>
    <property type="evidence" value="ECO:0007669"/>
    <property type="project" value="UniProtKB-UniRule"/>
</dbReference>
<proteinExistence type="predicted"/>
<sequence>MSSSYLKYRVRMRKKVVTIGNSAGITISPAELRALGVSPGDTVEATFRAGVLEVRAVSQHENSSLPELLAVINAARTRS</sequence>
<accession>E3JCI0</accession>
<dbReference type="AlphaFoldDB" id="E3JCI0"/>
<reference evidence="3 4" key="1">
    <citation type="submission" date="2010-10" db="EMBL/GenBank/DDBJ databases">
        <title>Complete sequence of Frankia sp. EuI1c.</title>
        <authorList>
            <consortium name="US DOE Joint Genome Institute"/>
            <person name="Lucas S."/>
            <person name="Copeland A."/>
            <person name="Lapidus A."/>
            <person name="Cheng J.-F."/>
            <person name="Bruce D."/>
            <person name="Goodwin L."/>
            <person name="Pitluck S."/>
            <person name="Chertkov O."/>
            <person name="Detter J.C."/>
            <person name="Han C."/>
            <person name="Tapia R."/>
            <person name="Land M."/>
            <person name="Hauser L."/>
            <person name="Jeffries C."/>
            <person name="Kyrpides N."/>
            <person name="Ivanova N."/>
            <person name="Mikhailova N."/>
            <person name="Beauchemin N."/>
            <person name="Sen A."/>
            <person name="Sur S.A."/>
            <person name="Gtari M."/>
            <person name="Wall L."/>
            <person name="Tisa L."/>
            <person name="Woyke T."/>
        </authorList>
    </citation>
    <scope>NUCLEOTIDE SEQUENCE [LARGE SCALE GENOMIC DNA]</scope>
    <source>
        <strain evidence="4">DSM 45817 / CECT 9037 / EuI1c</strain>
    </source>
</reference>
<dbReference type="InParanoid" id="E3JCI0"/>
<dbReference type="SUPFAM" id="SSF89447">
    <property type="entry name" value="AbrB/MazE/MraZ-like"/>
    <property type="match status" value="1"/>
</dbReference>
<dbReference type="HOGENOM" id="CLU_2600964_0_0_11"/>
<evidence type="ECO:0000313" key="4">
    <source>
        <dbReference type="Proteomes" id="UP000002484"/>
    </source>
</evidence>
<dbReference type="Proteomes" id="UP000002484">
    <property type="component" value="Chromosome"/>
</dbReference>